<accession>A0ABQ4XIU7</accession>
<reference evidence="1" key="1">
    <citation type="journal article" date="2022" name="Int. J. Mol. Sci.">
        <title>Draft Genome of Tanacetum Coccineum: Genomic Comparison of Closely Related Tanacetum-Family Plants.</title>
        <authorList>
            <person name="Yamashiro T."/>
            <person name="Shiraishi A."/>
            <person name="Nakayama K."/>
            <person name="Satake H."/>
        </authorList>
    </citation>
    <scope>NUCLEOTIDE SEQUENCE</scope>
</reference>
<keyword evidence="2" id="KW-1185">Reference proteome</keyword>
<proteinExistence type="predicted"/>
<reference evidence="1" key="2">
    <citation type="submission" date="2022-01" db="EMBL/GenBank/DDBJ databases">
        <authorList>
            <person name="Yamashiro T."/>
            <person name="Shiraishi A."/>
            <person name="Satake H."/>
            <person name="Nakayama K."/>
        </authorList>
    </citation>
    <scope>NUCLEOTIDE SEQUENCE</scope>
</reference>
<dbReference type="EMBL" id="BQNB010009560">
    <property type="protein sequence ID" value="GJS65192.1"/>
    <property type="molecule type" value="Genomic_DNA"/>
</dbReference>
<evidence type="ECO:0000313" key="2">
    <source>
        <dbReference type="Proteomes" id="UP001151760"/>
    </source>
</evidence>
<comment type="caution">
    <text evidence="1">The sequence shown here is derived from an EMBL/GenBank/DDBJ whole genome shotgun (WGS) entry which is preliminary data.</text>
</comment>
<sequence length="89" mass="9414">MPQTWVELLLPVVSDAKDHLRKISNITDAAWGLPDMGANAPAGALGNLDFLLPTTSSHSVSESTNLAAYASRAWKAKSSLGETYPGPFS</sequence>
<protein>
    <submittedName>
        <fullName evidence="1">Uncharacterized protein</fullName>
    </submittedName>
</protein>
<name>A0ABQ4XIU7_9ASTR</name>
<dbReference type="Proteomes" id="UP001151760">
    <property type="component" value="Unassembled WGS sequence"/>
</dbReference>
<gene>
    <name evidence="1" type="ORF">Tco_0679756</name>
</gene>
<evidence type="ECO:0000313" key="1">
    <source>
        <dbReference type="EMBL" id="GJS65192.1"/>
    </source>
</evidence>
<organism evidence="1 2">
    <name type="scientific">Tanacetum coccineum</name>
    <dbReference type="NCBI Taxonomy" id="301880"/>
    <lineage>
        <taxon>Eukaryota</taxon>
        <taxon>Viridiplantae</taxon>
        <taxon>Streptophyta</taxon>
        <taxon>Embryophyta</taxon>
        <taxon>Tracheophyta</taxon>
        <taxon>Spermatophyta</taxon>
        <taxon>Magnoliopsida</taxon>
        <taxon>eudicotyledons</taxon>
        <taxon>Gunneridae</taxon>
        <taxon>Pentapetalae</taxon>
        <taxon>asterids</taxon>
        <taxon>campanulids</taxon>
        <taxon>Asterales</taxon>
        <taxon>Asteraceae</taxon>
        <taxon>Asteroideae</taxon>
        <taxon>Anthemideae</taxon>
        <taxon>Anthemidinae</taxon>
        <taxon>Tanacetum</taxon>
    </lineage>
</organism>